<dbReference type="AlphaFoldDB" id="A0A1I6P5N6"/>
<dbReference type="Proteomes" id="UP000198873">
    <property type="component" value="Unassembled WGS sequence"/>
</dbReference>
<evidence type="ECO:0000313" key="3">
    <source>
        <dbReference type="EMBL" id="SFS35398.1"/>
    </source>
</evidence>
<dbReference type="InterPro" id="IPR011009">
    <property type="entry name" value="Kinase-like_dom_sf"/>
</dbReference>
<dbReference type="PANTHER" id="PTHR40086">
    <property type="entry name" value="PHOSPHOTRANSFERASE YTMP-RELATED"/>
    <property type="match status" value="1"/>
</dbReference>
<dbReference type="SUPFAM" id="SSF56112">
    <property type="entry name" value="Protein kinase-like (PK-like)"/>
    <property type="match status" value="1"/>
</dbReference>
<dbReference type="InterPro" id="IPR052077">
    <property type="entry name" value="CcrZ_PhaseVar_Mediator"/>
</dbReference>
<feature type="domain" description="Aminoglycoside phosphotransferase" evidence="2">
    <location>
        <begin position="72"/>
        <end position="252"/>
    </location>
</feature>
<dbReference type="Pfam" id="PF01636">
    <property type="entry name" value="APH"/>
    <property type="match status" value="1"/>
</dbReference>
<dbReference type="Gene3D" id="3.90.1200.10">
    <property type="match status" value="1"/>
</dbReference>
<name>A0A1I6P5N6_9ACTN</name>
<keyword evidence="4" id="KW-1185">Reference proteome</keyword>
<dbReference type="GO" id="GO:0016740">
    <property type="term" value="F:transferase activity"/>
    <property type="evidence" value="ECO:0007669"/>
    <property type="project" value="UniProtKB-KW"/>
</dbReference>
<organism evidence="3 4">
    <name type="scientific">Streptomyces harbinensis</name>
    <dbReference type="NCBI Taxonomy" id="1176198"/>
    <lineage>
        <taxon>Bacteria</taxon>
        <taxon>Bacillati</taxon>
        <taxon>Actinomycetota</taxon>
        <taxon>Actinomycetes</taxon>
        <taxon>Kitasatosporales</taxon>
        <taxon>Streptomycetaceae</taxon>
        <taxon>Streptomyces</taxon>
    </lineage>
</organism>
<feature type="compositionally biased region" description="Low complexity" evidence="1">
    <location>
        <begin position="356"/>
        <end position="375"/>
    </location>
</feature>
<protein>
    <submittedName>
        <fullName evidence="3">Phosphotransferase enzyme family protein</fullName>
    </submittedName>
</protein>
<dbReference type="STRING" id="1176198.SAMN05444716_101288"/>
<dbReference type="InterPro" id="IPR002575">
    <property type="entry name" value="Aminoglycoside_PTrfase"/>
</dbReference>
<reference evidence="4" key="1">
    <citation type="submission" date="2016-10" db="EMBL/GenBank/DDBJ databases">
        <authorList>
            <person name="Varghese N."/>
            <person name="Submissions S."/>
        </authorList>
    </citation>
    <scope>NUCLEOTIDE SEQUENCE [LARGE SCALE GENOMIC DNA]</scope>
    <source>
        <strain evidence="4">CGMCC 4.7047</strain>
    </source>
</reference>
<keyword evidence="3" id="KW-0808">Transferase</keyword>
<proteinExistence type="predicted"/>
<dbReference type="EMBL" id="FPAB01000001">
    <property type="protein sequence ID" value="SFS35398.1"/>
    <property type="molecule type" value="Genomic_DNA"/>
</dbReference>
<evidence type="ECO:0000313" key="4">
    <source>
        <dbReference type="Proteomes" id="UP000198873"/>
    </source>
</evidence>
<evidence type="ECO:0000259" key="2">
    <source>
        <dbReference type="Pfam" id="PF01636"/>
    </source>
</evidence>
<sequence length="391" mass="41927">MTRQTMPLLGGHHRVWHVLSPQGRLAGLGRLKAGRARPGVAHFDPRCFAAEEDVLIELSLLGMDRIPPVHHVGEDGLRVHGYIEGETLSRPHPPGTPLPEAHLAHLMELFGQLAAIRPGALELVHRCPAGRRPRTSGDFLRRLISFTRTRVYEVHRPELHRLFAALRIEGDTVLGPYGALAREADQLTDRPFCLLHGDLHRDNLIIAESDGALWTIDWELALLGDPVYDLATHLHLMGYPAGWQRGLTRRWSQAVEAALPGASAGVSKDLPRYLAYKRVQSVFTDVVRQAQIVRSTSAADLPEQLERTAGTINTVLRRAAKPLGLGRVPSPSAVEAAYAGYAALAAQPGAAVTAGAAASPAPPQAAAGPAGPGATTRGVPSGAWPLGRSGT</sequence>
<feature type="region of interest" description="Disordered" evidence="1">
    <location>
        <begin position="356"/>
        <end position="391"/>
    </location>
</feature>
<gene>
    <name evidence="3" type="ORF">SAMN05444716_101288</name>
</gene>
<accession>A0A1I6P5N6</accession>
<dbReference type="PANTHER" id="PTHR40086:SF1">
    <property type="entry name" value="CELL CYCLE REGULATOR CCRZ"/>
    <property type="match status" value="1"/>
</dbReference>
<evidence type="ECO:0000256" key="1">
    <source>
        <dbReference type="SAM" id="MobiDB-lite"/>
    </source>
</evidence>